<reference evidence="9" key="4">
    <citation type="submission" date="2025-09" db="UniProtKB">
        <authorList>
            <consortium name="Ensembl"/>
        </authorList>
    </citation>
    <scope>IDENTIFICATION</scope>
</reference>
<dbReference type="OrthoDB" id="17098at2759"/>
<dbReference type="GeneTree" id="ENSGT00390000002579"/>
<evidence type="ECO:0000313" key="9">
    <source>
        <dbReference type="Ensembl" id="ENSCINP00000024169.2"/>
    </source>
</evidence>
<dbReference type="Proteomes" id="UP000008144">
    <property type="component" value="Chromosome 8"/>
</dbReference>
<keyword evidence="7 8" id="KW-0472">Membrane</keyword>
<dbReference type="Gene3D" id="3.40.50.2000">
    <property type="entry name" value="Glycogen Phosphorylase B"/>
    <property type="match status" value="1"/>
</dbReference>
<dbReference type="RefSeq" id="XP_004226359.1">
    <property type="nucleotide sequence ID" value="XM_004226311.4"/>
</dbReference>
<evidence type="ECO:0000256" key="7">
    <source>
        <dbReference type="ARBA" id="ARBA00023136"/>
    </source>
</evidence>
<dbReference type="GeneID" id="101242566"/>
<dbReference type="Pfam" id="PF08660">
    <property type="entry name" value="Alg14"/>
    <property type="match status" value="1"/>
</dbReference>
<accession>A0A1W2WK99</accession>
<dbReference type="NCBIfam" id="NF041549">
    <property type="entry name" value="PssD"/>
    <property type="match status" value="1"/>
</dbReference>
<keyword evidence="5" id="KW-0256">Endoplasmic reticulum</keyword>
<comment type="similarity">
    <text evidence="2">Belongs to the ALG14 family.</text>
</comment>
<dbReference type="FunCoup" id="F7BNU5">
    <property type="interactions" value="103"/>
</dbReference>
<reference evidence="10" key="1">
    <citation type="journal article" date="2002" name="Science">
        <title>The draft genome of Ciona intestinalis: insights into chordate and vertebrate origins.</title>
        <authorList>
            <person name="Dehal P."/>
            <person name="Satou Y."/>
            <person name="Campbell R.K."/>
            <person name="Chapman J."/>
            <person name="Degnan B."/>
            <person name="De Tomaso A."/>
            <person name="Davidson B."/>
            <person name="Di Gregorio A."/>
            <person name="Gelpke M."/>
            <person name="Goodstein D.M."/>
            <person name="Harafuji N."/>
            <person name="Hastings K.E."/>
            <person name="Ho I."/>
            <person name="Hotta K."/>
            <person name="Huang W."/>
            <person name="Kawashima T."/>
            <person name="Lemaire P."/>
            <person name="Martinez D."/>
            <person name="Meinertzhagen I.A."/>
            <person name="Necula S."/>
            <person name="Nonaka M."/>
            <person name="Putnam N."/>
            <person name="Rash S."/>
            <person name="Saiga H."/>
            <person name="Satake M."/>
            <person name="Terry A."/>
            <person name="Yamada L."/>
            <person name="Wang H.G."/>
            <person name="Awazu S."/>
            <person name="Azumi K."/>
            <person name="Boore J."/>
            <person name="Branno M."/>
            <person name="Chin-Bow S."/>
            <person name="DeSantis R."/>
            <person name="Doyle S."/>
            <person name="Francino P."/>
            <person name="Keys D.N."/>
            <person name="Haga S."/>
            <person name="Hayashi H."/>
            <person name="Hino K."/>
            <person name="Imai K.S."/>
            <person name="Inaba K."/>
            <person name="Kano S."/>
            <person name="Kobayashi K."/>
            <person name="Kobayashi M."/>
            <person name="Lee B.I."/>
            <person name="Makabe K.W."/>
            <person name="Manohar C."/>
            <person name="Matassi G."/>
            <person name="Medina M."/>
            <person name="Mochizuki Y."/>
            <person name="Mount S."/>
            <person name="Morishita T."/>
            <person name="Miura S."/>
            <person name="Nakayama A."/>
            <person name="Nishizaka S."/>
            <person name="Nomoto H."/>
            <person name="Ohta F."/>
            <person name="Oishi K."/>
            <person name="Rigoutsos I."/>
            <person name="Sano M."/>
            <person name="Sasaki A."/>
            <person name="Sasakura Y."/>
            <person name="Shoguchi E."/>
            <person name="Shin-i T."/>
            <person name="Spagnuolo A."/>
            <person name="Stainier D."/>
            <person name="Suzuki M.M."/>
            <person name="Tassy O."/>
            <person name="Takatori N."/>
            <person name="Tokuoka M."/>
            <person name="Yagi K."/>
            <person name="Yoshizaki F."/>
            <person name="Wada S."/>
            <person name="Zhang C."/>
            <person name="Hyatt P.D."/>
            <person name="Larimer F."/>
            <person name="Detter C."/>
            <person name="Doggett N."/>
            <person name="Glavina T."/>
            <person name="Hawkins T."/>
            <person name="Richardson P."/>
            <person name="Lucas S."/>
            <person name="Kohara Y."/>
            <person name="Levine M."/>
            <person name="Satoh N."/>
            <person name="Rokhsar D.S."/>
        </authorList>
    </citation>
    <scope>NUCLEOTIDE SEQUENCE [LARGE SCALE GENOMIC DNA]</scope>
</reference>
<evidence type="ECO:0000256" key="4">
    <source>
        <dbReference type="ARBA" id="ARBA00022692"/>
    </source>
</evidence>
<evidence type="ECO:0000256" key="1">
    <source>
        <dbReference type="ARBA" id="ARBA00004389"/>
    </source>
</evidence>
<keyword evidence="4 8" id="KW-0812">Transmembrane</keyword>
<comment type="subcellular location">
    <subcellularLocation>
        <location evidence="1">Endoplasmic reticulum membrane</location>
        <topology evidence="1">Single-pass membrane protein</topology>
    </subcellularLocation>
</comment>
<reference evidence="9" key="2">
    <citation type="journal article" date="2008" name="Genome Biol.">
        <title>Improved genome assembly and evidence-based global gene model set for the chordate Ciona intestinalis: new insight into intron and operon populations.</title>
        <authorList>
            <person name="Satou Y."/>
            <person name="Mineta K."/>
            <person name="Ogasawara M."/>
            <person name="Sasakura Y."/>
            <person name="Shoguchi E."/>
            <person name="Ueno K."/>
            <person name="Yamada L."/>
            <person name="Matsumoto J."/>
            <person name="Wasserscheid J."/>
            <person name="Dewar K."/>
            <person name="Wiley G.B."/>
            <person name="Macmil S.L."/>
            <person name="Roe B.A."/>
            <person name="Zeller R.W."/>
            <person name="Hastings K.E."/>
            <person name="Lemaire P."/>
            <person name="Lindquist E."/>
            <person name="Endo T."/>
            <person name="Hotta K."/>
            <person name="Inaba K."/>
        </authorList>
    </citation>
    <scope>NUCLEOTIDE SEQUENCE [LARGE SCALE GENOMIC DNA]</scope>
    <source>
        <strain evidence="9">wild type</strain>
    </source>
</reference>
<feature type="transmembrane region" description="Helical" evidence="8">
    <location>
        <begin position="101"/>
        <end position="120"/>
    </location>
</feature>
<accession>F7BNU5</accession>
<protein>
    <recommendedName>
        <fullName evidence="3">UDP-N-acetylglucosamine transferase subunit ALG14</fullName>
    </recommendedName>
</protein>
<evidence type="ECO:0000313" key="10">
    <source>
        <dbReference type="Proteomes" id="UP000008144"/>
    </source>
</evidence>
<dbReference type="KEGG" id="cin:101242566"/>
<evidence type="ECO:0000256" key="6">
    <source>
        <dbReference type="ARBA" id="ARBA00022989"/>
    </source>
</evidence>
<evidence type="ECO:0000256" key="8">
    <source>
        <dbReference type="SAM" id="Phobius"/>
    </source>
</evidence>
<dbReference type="GO" id="GO:0006488">
    <property type="term" value="P:dolichol-linked oligosaccharide biosynthetic process"/>
    <property type="evidence" value="ECO:0000318"/>
    <property type="project" value="GO_Central"/>
</dbReference>
<dbReference type="HOGENOM" id="CLU_064541_2_0_1"/>
<dbReference type="PANTHER" id="PTHR12154">
    <property type="entry name" value="GLYCOSYL TRANSFERASE-RELATED"/>
    <property type="match status" value="1"/>
</dbReference>
<sequence>MDIWLWALLSMLILLLWILMRRLTRNKQPTRILAIAGSGGHTTELMRLLSSLPTNLERHYVLANTDHFSKKKILELESKISTKSNHFTYVIPRSREVAQSWISTIFSTLFSLLYCIPVILKSKPDIILCNGPGTCVPICYTALLFKLFGICRGEIIFVESICRVTSMSLSGKLIYPFATKFFIQWPQLLENYPKAIYLNGRIC</sequence>
<organism evidence="9 10">
    <name type="scientific">Ciona intestinalis</name>
    <name type="common">Transparent sea squirt</name>
    <name type="synonym">Ascidia intestinalis</name>
    <dbReference type="NCBI Taxonomy" id="7719"/>
    <lineage>
        <taxon>Eukaryota</taxon>
        <taxon>Metazoa</taxon>
        <taxon>Chordata</taxon>
        <taxon>Tunicata</taxon>
        <taxon>Ascidiacea</taxon>
        <taxon>Phlebobranchia</taxon>
        <taxon>Cionidae</taxon>
        <taxon>Ciona</taxon>
    </lineage>
</organism>
<dbReference type="EMBL" id="EAAA01002763">
    <property type="status" value="NOT_ANNOTATED_CDS"/>
    <property type="molecule type" value="Genomic_DNA"/>
</dbReference>
<dbReference type="PANTHER" id="PTHR12154:SF4">
    <property type="entry name" value="UDP-N-ACETYLGLUCOSAMINE TRANSFERASE SUBUNIT ALG14 HOMOLOG"/>
    <property type="match status" value="1"/>
</dbReference>
<dbReference type="SUPFAM" id="SSF53756">
    <property type="entry name" value="UDP-Glycosyltransferase/glycogen phosphorylase"/>
    <property type="match status" value="1"/>
</dbReference>
<evidence type="ECO:0000256" key="3">
    <source>
        <dbReference type="ARBA" id="ARBA00017467"/>
    </source>
</evidence>
<gene>
    <name evidence="9" type="primary">LOC101242566</name>
</gene>
<reference evidence="9" key="3">
    <citation type="submission" date="2025-08" db="UniProtKB">
        <authorList>
            <consortium name="Ensembl"/>
        </authorList>
    </citation>
    <scope>IDENTIFICATION</scope>
</reference>
<evidence type="ECO:0000256" key="5">
    <source>
        <dbReference type="ARBA" id="ARBA00022824"/>
    </source>
</evidence>
<dbReference type="Ensembl" id="ENSCINT00000024415.2">
    <property type="protein sequence ID" value="ENSCINP00000024169.2"/>
    <property type="gene ID" value="ENSCING00000013109.2"/>
</dbReference>
<proteinExistence type="inferred from homology"/>
<dbReference type="InterPro" id="IPR013969">
    <property type="entry name" value="Oligosacch_biosynth_Alg14"/>
</dbReference>
<dbReference type="OMA" id="CRIVFIE"/>
<dbReference type="STRING" id="7719.ENSCINP00000024169"/>
<keyword evidence="10" id="KW-1185">Reference proteome</keyword>
<feature type="transmembrane region" description="Helical" evidence="8">
    <location>
        <begin position="6"/>
        <end position="23"/>
    </location>
</feature>
<keyword evidence="6 8" id="KW-1133">Transmembrane helix</keyword>
<name>F7BNU5_CIOIN</name>
<dbReference type="InParanoid" id="F7BNU5"/>
<dbReference type="GO" id="GO:0043541">
    <property type="term" value="C:UDP-N-acetylglucosamine transferase complex"/>
    <property type="evidence" value="ECO:0000318"/>
    <property type="project" value="GO_Central"/>
</dbReference>
<dbReference type="AlphaFoldDB" id="F7BNU5"/>
<evidence type="ECO:0000256" key="2">
    <source>
        <dbReference type="ARBA" id="ARBA00009731"/>
    </source>
</evidence>